<proteinExistence type="predicted"/>
<dbReference type="GO" id="GO:0016787">
    <property type="term" value="F:hydrolase activity"/>
    <property type="evidence" value="ECO:0007669"/>
    <property type="project" value="UniProtKB-KW"/>
</dbReference>
<dbReference type="KEGG" id="mec:Q7C_697"/>
<reference evidence="3 4" key="1">
    <citation type="journal article" date="2012" name="J. Bacteriol.">
        <title>Complete genome sequences of Methylophaga sp. strain JAM1 and Methylophaga sp. strain JAM7.</title>
        <authorList>
            <person name="Villeneuve C."/>
            <person name="Martineau C."/>
            <person name="Mauffrey F."/>
            <person name="Villemur R."/>
        </authorList>
    </citation>
    <scope>NUCLEOTIDE SEQUENCE [LARGE SCALE GENOMIC DNA]</scope>
    <source>
        <strain evidence="3 4">JAM7</strain>
    </source>
</reference>
<dbReference type="eggNOG" id="COG2267">
    <property type="taxonomic scope" value="Bacteria"/>
</dbReference>
<dbReference type="RefSeq" id="WP_014703289.1">
    <property type="nucleotide sequence ID" value="NC_017856.1"/>
</dbReference>
<evidence type="ECO:0000313" key="3">
    <source>
        <dbReference type="EMBL" id="AFJ01868.1"/>
    </source>
</evidence>
<dbReference type="PANTHER" id="PTHR46118">
    <property type="entry name" value="PROTEIN ABHD11"/>
    <property type="match status" value="1"/>
</dbReference>
<keyword evidence="4" id="KW-1185">Reference proteome</keyword>
<dbReference type="PRINTS" id="PR00111">
    <property type="entry name" value="ABHYDROLASE"/>
</dbReference>
<evidence type="ECO:0000256" key="1">
    <source>
        <dbReference type="ARBA" id="ARBA00022801"/>
    </source>
</evidence>
<dbReference type="HOGENOM" id="CLU_020336_53_1_6"/>
<dbReference type="Pfam" id="PF00561">
    <property type="entry name" value="Abhydrolase_1"/>
    <property type="match status" value="1"/>
</dbReference>
<dbReference type="EMBL" id="CP003380">
    <property type="protein sequence ID" value="AFJ01868.1"/>
    <property type="molecule type" value="Genomic_DNA"/>
</dbReference>
<dbReference type="PATRIC" id="fig|754477.3.peg.689"/>
<dbReference type="InterPro" id="IPR000073">
    <property type="entry name" value="AB_hydrolase_1"/>
</dbReference>
<organism evidence="3 4">
    <name type="scientific">Methylophaga frappieri (strain ATCC BAA-2434 / DSM 25690 / JAM7)</name>
    <dbReference type="NCBI Taxonomy" id="754477"/>
    <lineage>
        <taxon>Bacteria</taxon>
        <taxon>Pseudomonadati</taxon>
        <taxon>Pseudomonadota</taxon>
        <taxon>Gammaproteobacteria</taxon>
        <taxon>Thiotrichales</taxon>
        <taxon>Piscirickettsiaceae</taxon>
        <taxon>Methylophaga</taxon>
    </lineage>
</organism>
<evidence type="ECO:0000313" key="4">
    <source>
        <dbReference type="Proteomes" id="UP000009145"/>
    </source>
</evidence>
<dbReference type="Gene3D" id="3.40.50.1820">
    <property type="entry name" value="alpha/beta hydrolase"/>
    <property type="match status" value="1"/>
</dbReference>
<dbReference type="PANTHER" id="PTHR46118:SF4">
    <property type="entry name" value="PROTEIN ABHD11"/>
    <property type="match status" value="1"/>
</dbReference>
<dbReference type="OrthoDB" id="7057597at2"/>
<evidence type="ECO:0000259" key="2">
    <source>
        <dbReference type="Pfam" id="PF00561"/>
    </source>
</evidence>
<keyword evidence="1" id="KW-0378">Hydrolase</keyword>
<dbReference type="STRING" id="754477.Q7C_697"/>
<dbReference type="Proteomes" id="UP000009145">
    <property type="component" value="Chromosome"/>
</dbReference>
<feature type="domain" description="AB hydrolase-1" evidence="2">
    <location>
        <begin position="14"/>
        <end position="116"/>
    </location>
</feature>
<dbReference type="AlphaFoldDB" id="I1YG25"/>
<sequence>MALYYQTFGTGGTPLVICHGLFGSSDNWRGIAKQLATYRQVICVDLRNHGRSFHDSQQSYSLMAEDLRELLRALNLSKIHLLGHSIGGKVAMQFAADFPDMLAKLIVVDIAPRRYRDTHSDLFKSLLAIDLSQHQQRASVDSALAGMIPDKATRQFLLTNLVLNDGRLHWRIDLENLFCHYPALLKGLDLPKHMPLTTLFIAGAYSDYITEADWQQITDCFSQTKRVKIAEAGHWVHADQPAVFCQTVSDFLNDD</sequence>
<accession>I1YG25</accession>
<dbReference type="InterPro" id="IPR029058">
    <property type="entry name" value="AB_hydrolase_fold"/>
</dbReference>
<dbReference type="SUPFAM" id="SSF53474">
    <property type="entry name" value="alpha/beta-Hydrolases"/>
    <property type="match status" value="1"/>
</dbReference>
<name>I1YG25_METFJ</name>
<gene>
    <name evidence="3" type="ordered locus">Q7C_697</name>
</gene>
<protein>
    <submittedName>
        <fullName evidence="3">Putative esterase/lipase ybfF</fullName>
    </submittedName>
</protein>